<dbReference type="FunFam" id="1.10.510.10:FF:000415">
    <property type="entry name" value="CMGC/CDK/CRK7 protein kinase, variant"/>
    <property type="match status" value="1"/>
</dbReference>
<dbReference type="GO" id="GO:0030447">
    <property type="term" value="P:filamentous growth"/>
    <property type="evidence" value="ECO:0007669"/>
    <property type="project" value="UniProtKB-ARBA"/>
</dbReference>
<evidence type="ECO:0000256" key="11">
    <source>
        <dbReference type="ARBA" id="ARBA00041018"/>
    </source>
</evidence>
<accession>A0A4P6XIP8</accession>
<comment type="catalytic activity">
    <reaction evidence="14">
        <text>[DNA-directed RNA polymerase] + ATP = phospho-[DNA-directed RNA polymerase] + ADP + H(+)</text>
        <dbReference type="Rhea" id="RHEA:10216"/>
        <dbReference type="Rhea" id="RHEA-COMP:11321"/>
        <dbReference type="Rhea" id="RHEA-COMP:11322"/>
        <dbReference type="ChEBI" id="CHEBI:15378"/>
        <dbReference type="ChEBI" id="CHEBI:30616"/>
        <dbReference type="ChEBI" id="CHEBI:43176"/>
        <dbReference type="ChEBI" id="CHEBI:68546"/>
        <dbReference type="ChEBI" id="CHEBI:456216"/>
        <dbReference type="EC" id="2.7.11.23"/>
    </reaction>
</comment>
<keyword evidence="5 17" id="KW-0723">Serine/threonine-protein kinase</keyword>
<dbReference type="STRING" id="2163413.A0A4P6XIP8"/>
<evidence type="ECO:0000256" key="16">
    <source>
        <dbReference type="PROSITE-ProRule" id="PRU10141"/>
    </source>
</evidence>
<dbReference type="SMART" id="SM00220">
    <property type="entry name" value="S_TKc"/>
    <property type="match status" value="1"/>
</dbReference>
<evidence type="ECO:0000256" key="13">
    <source>
        <dbReference type="ARBA" id="ARBA00048367"/>
    </source>
</evidence>
<comment type="subcellular location">
    <subcellularLocation>
        <location evidence="1">Nucleus</location>
    </subcellularLocation>
</comment>
<comment type="catalytic activity">
    <reaction evidence="12">
        <text>L-threonyl-[protein] + ATP = O-phospho-L-threonyl-[protein] + ADP + H(+)</text>
        <dbReference type="Rhea" id="RHEA:46608"/>
        <dbReference type="Rhea" id="RHEA-COMP:11060"/>
        <dbReference type="Rhea" id="RHEA-COMP:11605"/>
        <dbReference type="ChEBI" id="CHEBI:15378"/>
        <dbReference type="ChEBI" id="CHEBI:30013"/>
        <dbReference type="ChEBI" id="CHEBI:30616"/>
        <dbReference type="ChEBI" id="CHEBI:61977"/>
        <dbReference type="ChEBI" id="CHEBI:456216"/>
        <dbReference type="EC" id="2.7.11.22"/>
    </reaction>
</comment>
<evidence type="ECO:0000256" key="4">
    <source>
        <dbReference type="ARBA" id="ARBA00012425"/>
    </source>
</evidence>
<dbReference type="Pfam" id="PF00069">
    <property type="entry name" value="Pkinase"/>
    <property type="match status" value="1"/>
</dbReference>
<dbReference type="InterPro" id="IPR017441">
    <property type="entry name" value="Protein_kinase_ATP_BS"/>
</dbReference>
<feature type="compositionally biased region" description="Basic and acidic residues" evidence="18">
    <location>
        <begin position="376"/>
        <end position="390"/>
    </location>
</feature>
<evidence type="ECO:0000256" key="15">
    <source>
        <dbReference type="ARBA" id="ARBA00073250"/>
    </source>
</evidence>
<evidence type="ECO:0000256" key="2">
    <source>
        <dbReference type="ARBA" id="ARBA00006485"/>
    </source>
</evidence>
<keyword evidence="10" id="KW-0539">Nucleus</keyword>
<evidence type="ECO:0000313" key="21">
    <source>
        <dbReference type="Proteomes" id="UP000292447"/>
    </source>
</evidence>
<dbReference type="InterPro" id="IPR011009">
    <property type="entry name" value="Kinase-like_dom_sf"/>
</dbReference>
<dbReference type="PROSITE" id="PS00107">
    <property type="entry name" value="PROTEIN_KINASE_ATP"/>
    <property type="match status" value="1"/>
</dbReference>
<sequence length="415" mass="46854">MTSPNIDSDTERTVKIQPIDKFESMARLDQFEVIKKIGQGTFGVVQKARDKKLGNLVALKQLINHSAKEGFPITAMREITILKRLNHKNVLKIEGMIHEEPKTATPQDIVTQRGVFYTVSPYMSSDLVGLLENPATELDVPTIKCILQQLLEGINYIHQQHYLHRDIKAANILLDPNGVVKIADFGLARVYHGQLPLRGKGPGGGERNYTALVVTRWYRPPELLLGERKYTTAVDMWGVGCVFGELFTKKPILVGSSDSKQAQIIFDLVGPPNRENWPTASLLPNKPDLNIGLTCKRTLETRFQPLLGDTGADLLSKLLTLDPKQRYNALDALDHAYFTTDPKPILPEQIRRFEESHEIDKERFKRLRTSTWSTEHVPKRPRAEQERNDRSVALIRDGNGMKPPTGPLAMKPDYI</sequence>
<dbReference type="PANTHER" id="PTHR24056">
    <property type="entry name" value="CELL DIVISION PROTEIN KINASE"/>
    <property type="match status" value="1"/>
</dbReference>
<evidence type="ECO:0000313" key="20">
    <source>
        <dbReference type="EMBL" id="QBM87137.1"/>
    </source>
</evidence>
<evidence type="ECO:0000256" key="9">
    <source>
        <dbReference type="ARBA" id="ARBA00022840"/>
    </source>
</evidence>
<comment type="catalytic activity">
    <reaction evidence="13">
        <text>L-seryl-[protein] + ATP = O-phospho-L-seryl-[protein] + ADP + H(+)</text>
        <dbReference type="Rhea" id="RHEA:17989"/>
        <dbReference type="Rhea" id="RHEA-COMP:9863"/>
        <dbReference type="Rhea" id="RHEA-COMP:11604"/>
        <dbReference type="ChEBI" id="CHEBI:15378"/>
        <dbReference type="ChEBI" id="CHEBI:29999"/>
        <dbReference type="ChEBI" id="CHEBI:30616"/>
        <dbReference type="ChEBI" id="CHEBI:83421"/>
        <dbReference type="ChEBI" id="CHEBI:456216"/>
        <dbReference type="EC" id="2.7.11.22"/>
    </reaction>
</comment>
<feature type="region of interest" description="Disordered" evidence="18">
    <location>
        <begin position="372"/>
        <end position="415"/>
    </location>
</feature>
<dbReference type="GO" id="GO:0008353">
    <property type="term" value="F:RNA polymerase II CTD heptapeptide repeat kinase activity"/>
    <property type="evidence" value="ECO:0007669"/>
    <property type="project" value="UniProtKB-EC"/>
</dbReference>
<keyword evidence="21" id="KW-1185">Reference proteome</keyword>
<evidence type="ECO:0000256" key="6">
    <source>
        <dbReference type="ARBA" id="ARBA00022679"/>
    </source>
</evidence>
<evidence type="ECO:0000256" key="1">
    <source>
        <dbReference type="ARBA" id="ARBA00004123"/>
    </source>
</evidence>
<evidence type="ECO:0000259" key="19">
    <source>
        <dbReference type="PROSITE" id="PS50011"/>
    </source>
</evidence>
<keyword evidence="6" id="KW-0808">Transferase</keyword>
<keyword evidence="9 16" id="KW-0067">ATP-binding</keyword>
<evidence type="ECO:0000256" key="14">
    <source>
        <dbReference type="ARBA" id="ARBA00049280"/>
    </source>
</evidence>
<proteinExistence type="inferred from homology"/>
<dbReference type="SUPFAM" id="SSF56112">
    <property type="entry name" value="Protein kinase-like (PK-like)"/>
    <property type="match status" value="1"/>
</dbReference>
<evidence type="ECO:0000256" key="8">
    <source>
        <dbReference type="ARBA" id="ARBA00022777"/>
    </source>
</evidence>
<dbReference type="Proteomes" id="UP000292447">
    <property type="component" value="Chromosome II"/>
</dbReference>
<dbReference type="AlphaFoldDB" id="A0A4P6XIP8"/>
<dbReference type="GO" id="GO:0005524">
    <property type="term" value="F:ATP binding"/>
    <property type="evidence" value="ECO:0007669"/>
    <property type="project" value="UniProtKB-UniRule"/>
</dbReference>
<evidence type="ECO:0000256" key="3">
    <source>
        <dbReference type="ARBA" id="ARBA00012409"/>
    </source>
</evidence>
<feature type="binding site" evidence="16">
    <location>
        <position position="60"/>
    </location>
    <ligand>
        <name>ATP</name>
        <dbReference type="ChEBI" id="CHEBI:30616"/>
    </ligand>
</feature>
<dbReference type="InterPro" id="IPR050108">
    <property type="entry name" value="CDK"/>
</dbReference>
<evidence type="ECO:0000256" key="10">
    <source>
        <dbReference type="ARBA" id="ARBA00023242"/>
    </source>
</evidence>
<dbReference type="Gene3D" id="3.30.200.20">
    <property type="entry name" value="Phosphorylase Kinase, domain 1"/>
    <property type="match status" value="1"/>
</dbReference>
<evidence type="ECO:0000256" key="7">
    <source>
        <dbReference type="ARBA" id="ARBA00022741"/>
    </source>
</evidence>
<dbReference type="PROSITE" id="PS00108">
    <property type="entry name" value="PROTEIN_KINASE_ST"/>
    <property type="match status" value="1"/>
</dbReference>
<dbReference type="PANTHER" id="PTHR24056:SF233">
    <property type="entry name" value="CYCLIN-DEPENDENT KINASE 9"/>
    <property type="match status" value="1"/>
</dbReference>
<evidence type="ECO:0000256" key="5">
    <source>
        <dbReference type="ARBA" id="ARBA00022527"/>
    </source>
</evidence>
<keyword evidence="7 16" id="KW-0547">Nucleotide-binding</keyword>
<keyword evidence="8 20" id="KW-0418">Kinase</keyword>
<evidence type="ECO:0000256" key="12">
    <source>
        <dbReference type="ARBA" id="ARBA00047811"/>
    </source>
</evidence>
<feature type="domain" description="Protein kinase" evidence="19">
    <location>
        <begin position="31"/>
        <end position="338"/>
    </location>
</feature>
<dbReference type="EMBL" id="CP034457">
    <property type="protein sequence ID" value="QBM87137.1"/>
    <property type="molecule type" value="Genomic_DNA"/>
</dbReference>
<comment type="similarity">
    <text evidence="2">Belongs to the protein kinase superfamily. CMGC Ser/Thr protein kinase family. CDC2/CDKX subfamily.</text>
</comment>
<dbReference type="GO" id="GO:0005634">
    <property type="term" value="C:nucleus"/>
    <property type="evidence" value="ECO:0007669"/>
    <property type="project" value="UniProtKB-SubCell"/>
</dbReference>
<organism evidence="20 21">
    <name type="scientific">Metschnikowia aff. pulcherrima</name>
    <dbReference type="NCBI Taxonomy" id="2163413"/>
    <lineage>
        <taxon>Eukaryota</taxon>
        <taxon>Fungi</taxon>
        <taxon>Dikarya</taxon>
        <taxon>Ascomycota</taxon>
        <taxon>Saccharomycotina</taxon>
        <taxon>Pichiomycetes</taxon>
        <taxon>Metschnikowiaceae</taxon>
        <taxon>Metschnikowia</taxon>
    </lineage>
</organism>
<dbReference type="InterPro" id="IPR008271">
    <property type="entry name" value="Ser/Thr_kinase_AS"/>
</dbReference>
<reference evidence="21" key="1">
    <citation type="submission" date="2019-03" db="EMBL/GenBank/DDBJ databases">
        <title>Snf2 controls pulcherriminic acid biosynthesis and connects pigmentation and antifungal activity of the yeast Metschnikowia pulcherrima.</title>
        <authorList>
            <person name="Gore-Lloyd D."/>
            <person name="Sumann I."/>
            <person name="Brachmann A.O."/>
            <person name="Schneeberger K."/>
            <person name="Ortiz-Merino R.A."/>
            <person name="Moreno-Beltran M."/>
            <person name="Schlaefli M."/>
            <person name="Kirner P."/>
            <person name="Santos Kron A."/>
            <person name="Wolfe K.H."/>
            <person name="Piel J."/>
            <person name="Ahrens C.H."/>
            <person name="Henk D."/>
            <person name="Freimoser F.M."/>
        </authorList>
    </citation>
    <scope>NUCLEOTIDE SEQUENCE [LARGE SCALE GENOMIC DNA]</scope>
    <source>
        <strain evidence="21">APC 1.2</strain>
    </source>
</reference>
<name>A0A4P6XIP8_9ASCO</name>
<dbReference type="EC" id="2.7.11.23" evidence="3"/>
<protein>
    <recommendedName>
        <fullName evidence="11">Serine/threonine-protein kinase BUR1</fullName>
        <ecNumber evidence="4">2.7.11.22</ecNumber>
        <ecNumber evidence="3">2.7.11.23</ecNumber>
    </recommendedName>
    <alternativeName>
        <fullName evidence="15">Serine/threonine-protein kinase bur1</fullName>
    </alternativeName>
</protein>
<dbReference type="Gene3D" id="1.10.510.10">
    <property type="entry name" value="Transferase(Phosphotransferase) domain 1"/>
    <property type="match status" value="1"/>
</dbReference>
<gene>
    <name evidence="20" type="primary">MPUL0B03360</name>
    <name evidence="20" type="ORF">METSCH_B03360</name>
</gene>
<dbReference type="GO" id="GO:0004693">
    <property type="term" value="F:cyclin-dependent protein serine/threonine kinase activity"/>
    <property type="evidence" value="ECO:0007669"/>
    <property type="project" value="UniProtKB-EC"/>
</dbReference>
<evidence type="ECO:0000256" key="17">
    <source>
        <dbReference type="RuleBase" id="RU000304"/>
    </source>
</evidence>
<dbReference type="EC" id="2.7.11.22" evidence="4"/>
<dbReference type="InterPro" id="IPR000719">
    <property type="entry name" value="Prot_kinase_dom"/>
</dbReference>
<dbReference type="PROSITE" id="PS50011">
    <property type="entry name" value="PROTEIN_KINASE_DOM"/>
    <property type="match status" value="1"/>
</dbReference>
<evidence type="ECO:0000256" key="18">
    <source>
        <dbReference type="SAM" id="MobiDB-lite"/>
    </source>
</evidence>